<evidence type="ECO:0000313" key="1">
    <source>
        <dbReference type="EMBL" id="VFU08723.1"/>
    </source>
</evidence>
<sequence>MICVFRTAAQKSSAFAAIFVYASEHMPGKIGTEAGLFLLRLRHCGLSGGRSSRSG</sequence>
<dbReference type="KEGG" id="mtun:MTUNDRAET4_1830"/>
<dbReference type="Proteomes" id="UP000294360">
    <property type="component" value="Chromosome"/>
</dbReference>
<gene>
    <name evidence="1" type="ORF">MTUNDRAET4_1830</name>
</gene>
<reference evidence="1 2" key="1">
    <citation type="submission" date="2019-03" db="EMBL/GenBank/DDBJ databases">
        <authorList>
            <person name="Kox A.R. M."/>
        </authorList>
    </citation>
    <scope>NUCLEOTIDE SEQUENCE [LARGE SCALE GENOMIC DNA]</scope>
    <source>
        <strain evidence="1">MTUNDRAET4 annotated genome</strain>
    </source>
</reference>
<evidence type="ECO:0000313" key="2">
    <source>
        <dbReference type="Proteomes" id="UP000294360"/>
    </source>
</evidence>
<proteinExistence type="predicted"/>
<dbReference type="EMBL" id="LR536450">
    <property type="protein sequence ID" value="VFU08723.1"/>
    <property type="molecule type" value="Genomic_DNA"/>
</dbReference>
<organism evidence="1 2">
    <name type="scientific">Methylocella tundrae</name>
    <dbReference type="NCBI Taxonomy" id="227605"/>
    <lineage>
        <taxon>Bacteria</taxon>
        <taxon>Pseudomonadati</taxon>
        <taxon>Pseudomonadota</taxon>
        <taxon>Alphaproteobacteria</taxon>
        <taxon>Hyphomicrobiales</taxon>
        <taxon>Beijerinckiaceae</taxon>
        <taxon>Methylocella</taxon>
    </lineage>
</organism>
<dbReference type="AlphaFoldDB" id="A0A4U8YZJ7"/>
<accession>A0A4U8YZJ7</accession>
<name>A0A4U8YZJ7_METTU</name>
<protein>
    <submittedName>
        <fullName evidence="1">Uncharacterized protein</fullName>
    </submittedName>
</protein>